<evidence type="ECO:0000256" key="2">
    <source>
        <dbReference type="SAM" id="MobiDB-lite"/>
    </source>
</evidence>
<dbReference type="PROSITE" id="PS00028">
    <property type="entry name" value="ZINC_FINGER_C2H2_1"/>
    <property type="match status" value="1"/>
</dbReference>
<keyword evidence="1" id="KW-0862">Zinc</keyword>
<dbReference type="SMART" id="SM00355">
    <property type="entry name" value="ZnF_C2H2"/>
    <property type="match status" value="2"/>
</dbReference>
<organism evidence="4 5">
    <name type="scientific">Chaetomium fimeti</name>
    <dbReference type="NCBI Taxonomy" id="1854472"/>
    <lineage>
        <taxon>Eukaryota</taxon>
        <taxon>Fungi</taxon>
        <taxon>Dikarya</taxon>
        <taxon>Ascomycota</taxon>
        <taxon>Pezizomycotina</taxon>
        <taxon>Sordariomycetes</taxon>
        <taxon>Sordariomycetidae</taxon>
        <taxon>Sordariales</taxon>
        <taxon>Chaetomiaceae</taxon>
        <taxon>Chaetomium</taxon>
    </lineage>
</organism>
<name>A0AAE0LQT9_9PEZI</name>
<keyword evidence="5" id="KW-1185">Reference proteome</keyword>
<sequence length="291" mass="32760">MSRHPSMRMEAEQYHQLATGAWPSWNDDSFNEHQWNDNSGIFDDSCITADYFLPLMPDFLDSSHFLLTQTDGSALGSASKFTDSIPQPDPPEFEPASVMDVISPLSSGGTTWTSPSLEFDFNSPVIGTTQPQFGAVPLDRTAQMRDELSSNAPAIAPMDTVQRPPAQPAPEINSWNGVQQQPPLCPASPRLLTMADKPPHISARQWRMEIRPERCRVCGKGHTYPAELKKHMVAQHRHLAAEYGLSTERYVCKWCGKSYARDDHLTRHRTKEHGREKYAKRRRKGERGDGT</sequence>
<feature type="region of interest" description="Disordered" evidence="2">
    <location>
        <begin position="164"/>
        <end position="183"/>
    </location>
</feature>
<dbReference type="EMBL" id="JAUEPN010000005">
    <property type="protein sequence ID" value="KAK3294481.1"/>
    <property type="molecule type" value="Genomic_DNA"/>
</dbReference>
<feature type="region of interest" description="Disordered" evidence="2">
    <location>
        <begin position="266"/>
        <end position="291"/>
    </location>
</feature>
<dbReference type="InterPro" id="IPR036236">
    <property type="entry name" value="Znf_C2H2_sf"/>
</dbReference>
<dbReference type="GO" id="GO:0008270">
    <property type="term" value="F:zinc ion binding"/>
    <property type="evidence" value="ECO:0007669"/>
    <property type="project" value="UniProtKB-KW"/>
</dbReference>
<dbReference type="SUPFAM" id="SSF57667">
    <property type="entry name" value="beta-beta-alpha zinc fingers"/>
    <property type="match status" value="1"/>
</dbReference>
<reference evidence="4" key="1">
    <citation type="journal article" date="2023" name="Mol. Phylogenet. Evol.">
        <title>Genome-scale phylogeny and comparative genomics of the fungal order Sordariales.</title>
        <authorList>
            <person name="Hensen N."/>
            <person name="Bonometti L."/>
            <person name="Westerberg I."/>
            <person name="Brannstrom I.O."/>
            <person name="Guillou S."/>
            <person name="Cros-Aarteil S."/>
            <person name="Calhoun S."/>
            <person name="Haridas S."/>
            <person name="Kuo A."/>
            <person name="Mondo S."/>
            <person name="Pangilinan J."/>
            <person name="Riley R."/>
            <person name="LaButti K."/>
            <person name="Andreopoulos B."/>
            <person name="Lipzen A."/>
            <person name="Chen C."/>
            <person name="Yan M."/>
            <person name="Daum C."/>
            <person name="Ng V."/>
            <person name="Clum A."/>
            <person name="Steindorff A."/>
            <person name="Ohm R.A."/>
            <person name="Martin F."/>
            <person name="Silar P."/>
            <person name="Natvig D.O."/>
            <person name="Lalanne C."/>
            <person name="Gautier V."/>
            <person name="Ament-Velasquez S.L."/>
            <person name="Kruys A."/>
            <person name="Hutchinson M.I."/>
            <person name="Powell A.J."/>
            <person name="Barry K."/>
            <person name="Miller A.N."/>
            <person name="Grigoriev I.V."/>
            <person name="Debuchy R."/>
            <person name="Gladieux P."/>
            <person name="Hiltunen Thoren M."/>
            <person name="Johannesson H."/>
        </authorList>
    </citation>
    <scope>NUCLEOTIDE SEQUENCE</scope>
    <source>
        <strain evidence="4">CBS 168.71</strain>
    </source>
</reference>
<proteinExistence type="predicted"/>
<evidence type="ECO:0000313" key="4">
    <source>
        <dbReference type="EMBL" id="KAK3294481.1"/>
    </source>
</evidence>
<dbReference type="PROSITE" id="PS50157">
    <property type="entry name" value="ZINC_FINGER_C2H2_2"/>
    <property type="match status" value="1"/>
</dbReference>
<keyword evidence="1" id="KW-0479">Metal-binding</keyword>
<evidence type="ECO:0000259" key="3">
    <source>
        <dbReference type="PROSITE" id="PS50157"/>
    </source>
</evidence>
<keyword evidence="1" id="KW-0863">Zinc-finger</keyword>
<dbReference type="GeneID" id="87841049"/>
<protein>
    <recommendedName>
        <fullName evidence="3">C2H2-type domain-containing protein</fullName>
    </recommendedName>
</protein>
<dbReference type="RefSeq" id="XP_062657995.1">
    <property type="nucleotide sequence ID" value="XM_062804101.1"/>
</dbReference>
<dbReference type="Pfam" id="PF00096">
    <property type="entry name" value="zf-C2H2"/>
    <property type="match status" value="1"/>
</dbReference>
<feature type="domain" description="C2H2-type" evidence="3">
    <location>
        <begin position="250"/>
        <end position="278"/>
    </location>
</feature>
<dbReference type="Gene3D" id="3.30.160.60">
    <property type="entry name" value="Classic Zinc Finger"/>
    <property type="match status" value="1"/>
</dbReference>
<gene>
    <name evidence="4" type="ORF">B0H64DRAFT_400831</name>
</gene>
<evidence type="ECO:0000256" key="1">
    <source>
        <dbReference type="PROSITE-ProRule" id="PRU00042"/>
    </source>
</evidence>
<dbReference type="InterPro" id="IPR013087">
    <property type="entry name" value="Znf_C2H2_type"/>
</dbReference>
<accession>A0AAE0LQT9</accession>
<dbReference type="Proteomes" id="UP001278766">
    <property type="component" value="Unassembled WGS sequence"/>
</dbReference>
<dbReference type="AlphaFoldDB" id="A0AAE0LQT9"/>
<comment type="caution">
    <text evidence="4">The sequence shown here is derived from an EMBL/GenBank/DDBJ whole genome shotgun (WGS) entry which is preliminary data.</text>
</comment>
<feature type="compositionally biased region" description="Basic residues" evidence="2">
    <location>
        <begin position="266"/>
        <end position="285"/>
    </location>
</feature>
<reference evidence="4" key="2">
    <citation type="submission" date="2023-06" db="EMBL/GenBank/DDBJ databases">
        <authorList>
            <consortium name="Lawrence Berkeley National Laboratory"/>
            <person name="Haridas S."/>
            <person name="Hensen N."/>
            <person name="Bonometti L."/>
            <person name="Westerberg I."/>
            <person name="Brannstrom I.O."/>
            <person name="Guillou S."/>
            <person name="Cros-Aarteil S."/>
            <person name="Calhoun S."/>
            <person name="Kuo A."/>
            <person name="Mondo S."/>
            <person name="Pangilinan J."/>
            <person name="Riley R."/>
            <person name="Labutti K."/>
            <person name="Andreopoulos B."/>
            <person name="Lipzen A."/>
            <person name="Chen C."/>
            <person name="Yanf M."/>
            <person name="Daum C."/>
            <person name="Ng V."/>
            <person name="Clum A."/>
            <person name="Steindorff A."/>
            <person name="Ohm R."/>
            <person name="Martin F."/>
            <person name="Silar P."/>
            <person name="Natvig D."/>
            <person name="Lalanne C."/>
            <person name="Gautier V."/>
            <person name="Ament-Velasquez S.L."/>
            <person name="Kruys A."/>
            <person name="Hutchinson M.I."/>
            <person name="Powell A.J."/>
            <person name="Barry K."/>
            <person name="Miller A.N."/>
            <person name="Grigoriev I.V."/>
            <person name="Debuchy R."/>
            <person name="Gladieux P."/>
            <person name="Thoren M.H."/>
            <person name="Johannesson H."/>
        </authorList>
    </citation>
    <scope>NUCLEOTIDE SEQUENCE</scope>
    <source>
        <strain evidence="4">CBS 168.71</strain>
    </source>
</reference>
<feature type="compositionally biased region" description="Polar residues" evidence="2">
    <location>
        <begin position="173"/>
        <end position="182"/>
    </location>
</feature>
<evidence type="ECO:0000313" key="5">
    <source>
        <dbReference type="Proteomes" id="UP001278766"/>
    </source>
</evidence>